<accession>A0A4R1JLU3</accession>
<feature type="domain" description="Cyclic nucleotide-binding" evidence="3">
    <location>
        <begin position="17"/>
        <end position="115"/>
    </location>
</feature>
<dbReference type="Pfam" id="PF03445">
    <property type="entry name" value="DUF294"/>
    <property type="match status" value="1"/>
</dbReference>
<dbReference type="CDD" id="cd04587">
    <property type="entry name" value="CBS_pair_CAP-ED_NT_Pol-beta-like_DUF294_assoc"/>
    <property type="match status" value="1"/>
</dbReference>
<dbReference type="RefSeq" id="WP_131912940.1">
    <property type="nucleotide sequence ID" value="NZ_OU594967.1"/>
</dbReference>
<dbReference type="CDD" id="cd00038">
    <property type="entry name" value="CAP_ED"/>
    <property type="match status" value="1"/>
</dbReference>
<dbReference type="InterPro" id="IPR000644">
    <property type="entry name" value="CBS_dom"/>
</dbReference>
<evidence type="ECO:0000313" key="6">
    <source>
        <dbReference type="Proteomes" id="UP000295565"/>
    </source>
</evidence>
<name>A0A4R1JLU3_9GAMM</name>
<sequence>MEIEQLEVLAFIRQFEPFDKLSEEQLELVASQVSISYYRADCDIFLYGDPISDLYMVRSGSVEIFRRNGELYNRLGEGELFGQMGLLMNKKVRLPARAIEDTLVYLIPDHLFYDLCEQSEQFADFVELEDRRRLRQVVSNQNDGNDLMSSRVNMLLNRPLVTIDVHATIREAAQKMTEAVCSSVLVEHVDGADKIYDYQPQAEHNIVGIVTDSDLRIRVLAKGIDLDSPIGFVMSKELVTIESQQFVFEALMTMLRYNLQHLPVLSKRKPLGIIDMMDIIRYESQSSLFIVSGIFAKNSVDELAILSDDVKDCFVRMVNEDANSRMIGSAMAVIGRSFKQRLLELAEMELGPPPIPYCFLALGSMARDEQLIVTDQDNALVLDNRYDEQVHGEYFAKLAEFVCQGLARCGYSLCKGNIMASNPQWRMSLKNWQQCFSEWIAHPTPRSLLDSNIFFDLDGVWGKTEWADQLRLQIQRQARRSPSFLACMARNALNRTPPLGFFKDFVMEKNGQHNNSINLKRRGSAPLVDLIRVHALSLGITEQNSFDRLNAIDEANILPKGRASDLRDALEFISMVRIRHQASDIELAQEPDNNIEPEALSAFEQRHLKDAFQIVSNAQKYLKFRYQTTKVHS</sequence>
<dbReference type="Gene3D" id="3.10.580.10">
    <property type="entry name" value="CBS-domain"/>
    <property type="match status" value="1"/>
</dbReference>
<dbReference type="Gene3D" id="2.60.120.10">
    <property type="entry name" value="Jelly Rolls"/>
    <property type="match status" value="1"/>
</dbReference>
<dbReference type="SMART" id="SM00116">
    <property type="entry name" value="CBS"/>
    <property type="match status" value="2"/>
</dbReference>
<dbReference type="SUPFAM" id="SSF51206">
    <property type="entry name" value="cAMP-binding domain-like"/>
    <property type="match status" value="1"/>
</dbReference>
<evidence type="ECO:0000259" key="4">
    <source>
        <dbReference type="PROSITE" id="PS51371"/>
    </source>
</evidence>
<dbReference type="SMART" id="SM00100">
    <property type="entry name" value="cNMP"/>
    <property type="match status" value="1"/>
</dbReference>
<dbReference type="InterPro" id="IPR005105">
    <property type="entry name" value="GlnD_Uridyltrans_N"/>
</dbReference>
<dbReference type="EMBL" id="SMGD01000013">
    <property type="protein sequence ID" value="TCK52032.1"/>
    <property type="molecule type" value="Genomic_DNA"/>
</dbReference>
<dbReference type="PANTHER" id="PTHR48108:SF31">
    <property type="entry name" value="CBS DOMAIN AND CYCLIC NUCLEOTIDE-REGULATED NUCLEOTIDYLTRANSFERASE"/>
    <property type="match status" value="1"/>
</dbReference>
<dbReference type="Pfam" id="PF10335">
    <property type="entry name" value="DUF294_C"/>
    <property type="match status" value="1"/>
</dbReference>
<feature type="domain" description="CBS" evidence="4">
    <location>
        <begin position="156"/>
        <end position="226"/>
    </location>
</feature>
<dbReference type="CDD" id="cd05401">
    <property type="entry name" value="NT_GlnE_GlnD_like"/>
    <property type="match status" value="1"/>
</dbReference>
<dbReference type="Pfam" id="PF00571">
    <property type="entry name" value="CBS"/>
    <property type="match status" value="2"/>
</dbReference>
<comment type="caution">
    <text evidence="5">The sequence shown here is derived from an EMBL/GenBank/DDBJ whole genome shotgun (WGS) entry which is preliminary data.</text>
</comment>
<dbReference type="InterPro" id="IPR018490">
    <property type="entry name" value="cNMP-bd_dom_sf"/>
</dbReference>
<dbReference type="SUPFAM" id="SSF54631">
    <property type="entry name" value="CBS-domain pair"/>
    <property type="match status" value="1"/>
</dbReference>
<dbReference type="PANTHER" id="PTHR48108">
    <property type="entry name" value="CBS DOMAIN-CONTAINING PROTEIN CBSX2, CHLOROPLASTIC"/>
    <property type="match status" value="1"/>
</dbReference>
<dbReference type="Proteomes" id="UP000295565">
    <property type="component" value="Unassembled WGS sequence"/>
</dbReference>
<reference evidence="5 6" key="1">
    <citation type="submission" date="2019-03" db="EMBL/GenBank/DDBJ databases">
        <title>Genomic Encyclopedia of Type Strains, Phase IV (KMG-IV): sequencing the most valuable type-strain genomes for metagenomic binning, comparative biology and taxonomic classification.</title>
        <authorList>
            <person name="Goeker M."/>
        </authorList>
    </citation>
    <scope>NUCLEOTIDE SEQUENCE [LARGE SCALE GENOMIC DNA]</scope>
    <source>
        <strain evidence="5 6">DSM 18577</strain>
    </source>
</reference>
<dbReference type="OrthoDB" id="9808528at2"/>
<evidence type="ECO:0000256" key="1">
    <source>
        <dbReference type="ARBA" id="ARBA00022737"/>
    </source>
</evidence>
<keyword evidence="6" id="KW-1185">Reference proteome</keyword>
<dbReference type="Pfam" id="PF00027">
    <property type="entry name" value="cNMP_binding"/>
    <property type="match status" value="1"/>
</dbReference>
<keyword evidence="1" id="KW-0677">Repeat</keyword>
<dbReference type="InterPro" id="IPR018821">
    <property type="entry name" value="DUF294_put_nucleoTrafse_sb-bd"/>
</dbReference>
<keyword evidence="2" id="KW-0129">CBS domain</keyword>
<dbReference type="GO" id="GO:0008773">
    <property type="term" value="F:[protein-PII] uridylyltransferase activity"/>
    <property type="evidence" value="ECO:0007669"/>
    <property type="project" value="InterPro"/>
</dbReference>
<protein>
    <submittedName>
        <fullName evidence="5">CBS domain-containing protein</fullName>
    </submittedName>
</protein>
<gene>
    <name evidence="5" type="ORF">EV690_2132</name>
</gene>
<dbReference type="InterPro" id="IPR014710">
    <property type="entry name" value="RmlC-like_jellyroll"/>
</dbReference>
<dbReference type="AlphaFoldDB" id="A0A4R1JLU3"/>
<evidence type="ECO:0000313" key="5">
    <source>
        <dbReference type="EMBL" id="TCK52032.1"/>
    </source>
</evidence>
<dbReference type="PROSITE" id="PS51371">
    <property type="entry name" value="CBS"/>
    <property type="match status" value="2"/>
</dbReference>
<proteinExistence type="predicted"/>
<dbReference type="PROSITE" id="PS50042">
    <property type="entry name" value="CNMP_BINDING_3"/>
    <property type="match status" value="1"/>
</dbReference>
<evidence type="ECO:0000259" key="3">
    <source>
        <dbReference type="PROSITE" id="PS50042"/>
    </source>
</evidence>
<feature type="domain" description="CBS" evidence="4">
    <location>
        <begin position="234"/>
        <end position="289"/>
    </location>
</feature>
<dbReference type="InterPro" id="IPR051462">
    <property type="entry name" value="CBS_domain-containing"/>
</dbReference>
<evidence type="ECO:0000256" key="2">
    <source>
        <dbReference type="PROSITE-ProRule" id="PRU00703"/>
    </source>
</evidence>
<dbReference type="InterPro" id="IPR046342">
    <property type="entry name" value="CBS_dom_sf"/>
</dbReference>
<organism evidence="5 6">
    <name type="scientific">Celerinatantimonas diazotrophica</name>
    <dbReference type="NCBI Taxonomy" id="412034"/>
    <lineage>
        <taxon>Bacteria</taxon>
        <taxon>Pseudomonadati</taxon>
        <taxon>Pseudomonadota</taxon>
        <taxon>Gammaproteobacteria</taxon>
        <taxon>Celerinatantimonadaceae</taxon>
        <taxon>Celerinatantimonas</taxon>
    </lineage>
</organism>
<dbReference type="InterPro" id="IPR000595">
    <property type="entry name" value="cNMP-bd_dom"/>
</dbReference>